<reference evidence="5" key="1">
    <citation type="submission" date="2017-05" db="EMBL/GenBank/DDBJ databases">
        <authorList>
            <person name="Kirkegaard R."/>
            <person name="Mcilroy J S."/>
        </authorList>
    </citation>
    <scope>NUCLEOTIDE SEQUENCE [LARGE SCALE GENOMIC DNA]</scope>
</reference>
<evidence type="ECO:0000313" key="4">
    <source>
        <dbReference type="EMBL" id="SMX53215.1"/>
    </source>
</evidence>
<dbReference type="Pfam" id="PF01553">
    <property type="entry name" value="Acyltransferase"/>
    <property type="match status" value="1"/>
</dbReference>
<dbReference type="SMART" id="SM00563">
    <property type="entry name" value="PlsC"/>
    <property type="match status" value="1"/>
</dbReference>
<dbReference type="PANTHER" id="PTHR10434">
    <property type="entry name" value="1-ACYL-SN-GLYCEROL-3-PHOSPHATE ACYLTRANSFERASE"/>
    <property type="match status" value="1"/>
</dbReference>
<dbReference type="EMBL" id="LT859958">
    <property type="protein sequence ID" value="SMX53215.1"/>
    <property type="molecule type" value="Genomic_DNA"/>
</dbReference>
<evidence type="ECO:0000313" key="5">
    <source>
        <dbReference type="Proteomes" id="UP000195514"/>
    </source>
</evidence>
<accession>A0A1Y6K0J3</accession>
<dbReference type="SUPFAM" id="SSF69593">
    <property type="entry name" value="Glycerol-3-phosphate (1)-acyltransferase"/>
    <property type="match status" value="1"/>
</dbReference>
<dbReference type="InterPro" id="IPR002123">
    <property type="entry name" value="Plipid/glycerol_acylTrfase"/>
</dbReference>
<dbReference type="Proteomes" id="UP000195514">
    <property type="component" value="Chromosome I"/>
</dbReference>
<evidence type="ECO:0000259" key="3">
    <source>
        <dbReference type="SMART" id="SM00563"/>
    </source>
</evidence>
<evidence type="ECO:0000256" key="1">
    <source>
        <dbReference type="ARBA" id="ARBA00022679"/>
    </source>
</evidence>
<dbReference type="GO" id="GO:0003841">
    <property type="term" value="F:1-acylglycerol-3-phosphate O-acyltransferase activity"/>
    <property type="evidence" value="ECO:0007669"/>
    <property type="project" value="TreeGrafter"/>
</dbReference>
<sequence>MHNKQNKPSAQTIRYPRKVLIRKTMTSLGKALLTLFADVEIHGREKLPKKGPVLLAGNHAAILEVVMLAAYTPGNVEFLGTGDIPFDRNYAFIVKAYDLIPVNRGNLDRQALNTAVSVLEQGGILGIFPEGGIWDAGQMQAQLGASWLSYRAHAPIIPIGFGGILDGLQKAIKLKRPKLVMNVGDPIAPVTLEPGQASLKAILERSSTQLLDQIRSLVPQSDAQLRHTKLNEVFSLEVQIHSARSGTPVPLPEDMQIKHGSAYARLMFYPVILDILVRNLRLPIHAIKDVQERKALEPLIAAWSTILAYLEVNPGFFTYRFGVEEGLAVQKALNELRHLALWVQERDLSISVIPYHRYLDQQTGEEVLEKGGRFPHSMRDR</sequence>
<keyword evidence="1" id="KW-0808">Transferase</keyword>
<keyword evidence="2" id="KW-0012">Acyltransferase</keyword>
<name>A0A1Y6K0J3_9CHLR</name>
<dbReference type="CDD" id="cd07989">
    <property type="entry name" value="LPLAT_AGPAT-like"/>
    <property type="match status" value="1"/>
</dbReference>
<proteinExistence type="predicted"/>
<dbReference type="OrthoDB" id="9803035at2"/>
<organism evidence="4 5">
    <name type="scientific">Candidatus Brevifilum fermentans</name>
    <dbReference type="NCBI Taxonomy" id="1986204"/>
    <lineage>
        <taxon>Bacteria</taxon>
        <taxon>Bacillati</taxon>
        <taxon>Chloroflexota</taxon>
        <taxon>Anaerolineae</taxon>
        <taxon>Anaerolineales</taxon>
        <taxon>Anaerolineaceae</taxon>
        <taxon>Candidatus Brevifilum</taxon>
    </lineage>
</organism>
<dbReference type="AlphaFoldDB" id="A0A1Y6K0J3"/>
<protein>
    <recommendedName>
        <fullName evidence="3">Phospholipid/glycerol acyltransferase domain-containing protein</fullName>
    </recommendedName>
</protein>
<keyword evidence="5" id="KW-1185">Reference proteome</keyword>
<dbReference type="KEGG" id="abat:CFX1CAM_0149"/>
<dbReference type="GO" id="GO:0006654">
    <property type="term" value="P:phosphatidic acid biosynthetic process"/>
    <property type="evidence" value="ECO:0007669"/>
    <property type="project" value="TreeGrafter"/>
</dbReference>
<gene>
    <name evidence="4" type="ORF">CFX1CAM_0149</name>
</gene>
<dbReference type="RefSeq" id="WP_087861167.1">
    <property type="nucleotide sequence ID" value="NZ_LT859958.1"/>
</dbReference>
<feature type="domain" description="Phospholipid/glycerol acyltransferase" evidence="3">
    <location>
        <begin position="53"/>
        <end position="164"/>
    </location>
</feature>
<dbReference type="PANTHER" id="PTHR10434:SF11">
    <property type="entry name" value="1-ACYL-SN-GLYCEROL-3-PHOSPHATE ACYLTRANSFERASE"/>
    <property type="match status" value="1"/>
</dbReference>
<evidence type="ECO:0000256" key="2">
    <source>
        <dbReference type="ARBA" id="ARBA00023315"/>
    </source>
</evidence>